<name>A0A4Q9GUX1_9MICO</name>
<evidence type="ECO:0000259" key="1">
    <source>
        <dbReference type="Pfam" id="PF00561"/>
    </source>
</evidence>
<organism evidence="2 3">
    <name type="scientific">Glaciihabitans arcticus</name>
    <dbReference type="NCBI Taxonomy" id="2668039"/>
    <lineage>
        <taxon>Bacteria</taxon>
        <taxon>Bacillati</taxon>
        <taxon>Actinomycetota</taxon>
        <taxon>Actinomycetes</taxon>
        <taxon>Micrococcales</taxon>
        <taxon>Microbacteriaceae</taxon>
        <taxon>Glaciihabitans</taxon>
    </lineage>
</organism>
<reference evidence="3" key="1">
    <citation type="submission" date="2019-02" db="EMBL/GenBank/DDBJ databases">
        <title>Glaciihabitans arcticus sp. nov., a psychrotolerant bacterium isolated from polar soil.</title>
        <authorList>
            <person name="Dahal R.H."/>
        </authorList>
    </citation>
    <scope>NUCLEOTIDE SEQUENCE [LARGE SCALE GENOMIC DNA]</scope>
    <source>
        <strain evidence="3">RP-3-7</strain>
    </source>
</reference>
<dbReference type="InterPro" id="IPR029058">
    <property type="entry name" value="AB_hydrolase_fold"/>
</dbReference>
<dbReference type="PRINTS" id="PR00111">
    <property type="entry name" value="ABHYDROLASE"/>
</dbReference>
<keyword evidence="3" id="KW-1185">Reference proteome</keyword>
<dbReference type="EMBL" id="SISG01000001">
    <property type="protein sequence ID" value="TBN58591.1"/>
    <property type="molecule type" value="Genomic_DNA"/>
</dbReference>
<accession>A0A4Q9GUX1</accession>
<evidence type="ECO:0000313" key="2">
    <source>
        <dbReference type="EMBL" id="TBN58591.1"/>
    </source>
</evidence>
<dbReference type="Gene3D" id="3.40.50.1820">
    <property type="entry name" value="alpha/beta hydrolase"/>
    <property type="match status" value="1"/>
</dbReference>
<dbReference type="Proteomes" id="UP000294194">
    <property type="component" value="Unassembled WGS sequence"/>
</dbReference>
<sequence length="215" mass="22722">MWGAQVPAFDDYHVLVPDLPGFGGSNDQPWPGMAGAADAVAELIRERAKQGRAHVVGLSLGSSVAIHLALRHPAACIDLFLASASVTPARSLAAPVMFALWPRRWFWAALAKAYGLPADSVELFIETGLGISADTARAIYAEVSAGTDVGALAVPYLAVAGEKDARSISDASRLTLGGVTAPGLHHQWNIEDPQLFNDSLRSWVTSRELGAGLRE</sequence>
<evidence type="ECO:0000313" key="3">
    <source>
        <dbReference type="Proteomes" id="UP000294194"/>
    </source>
</evidence>
<feature type="domain" description="AB hydrolase-1" evidence="1">
    <location>
        <begin position="5"/>
        <end position="98"/>
    </location>
</feature>
<dbReference type="Pfam" id="PF00561">
    <property type="entry name" value="Abhydrolase_1"/>
    <property type="match status" value="1"/>
</dbReference>
<dbReference type="PANTHER" id="PTHR43139:SF52">
    <property type="entry name" value="SI:DKEY-122A22.2"/>
    <property type="match status" value="1"/>
</dbReference>
<keyword evidence="2" id="KW-0378">Hydrolase</keyword>
<dbReference type="SUPFAM" id="SSF53474">
    <property type="entry name" value="alpha/beta-Hydrolases"/>
    <property type="match status" value="1"/>
</dbReference>
<dbReference type="PANTHER" id="PTHR43139">
    <property type="entry name" value="SI:DKEY-122A22.2"/>
    <property type="match status" value="1"/>
</dbReference>
<comment type="caution">
    <text evidence="2">The sequence shown here is derived from an EMBL/GenBank/DDBJ whole genome shotgun (WGS) entry which is preliminary data.</text>
</comment>
<dbReference type="AlphaFoldDB" id="A0A4Q9GUX1"/>
<gene>
    <name evidence="2" type="ORF">EYE40_08500</name>
</gene>
<proteinExistence type="predicted"/>
<protein>
    <submittedName>
        <fullName evidence="2">Alpha/beta fold hydrolase</fullName>
    </submittedName>
</protein>
<dbReference type="GO" id="GO:0016787">
    <property type="term" value="F:hydrolase activity"/>
    <property type="evidence" value="ECO:0007669"/>
    <property type="project" value="UniProtKB-KW"/>
</dbReference>
<dbReference type="InterPro" id="IPR000073">
    <property type="entry name" value="AB_hydrolase_1"/>
</dbReference>
<dbReference type="InterPro" id="IPR052370">
    <property type="entry name" value="Meta-cleavage_hydrolase"/>
</dbReference>